<organism evidence="1 2">
    <name type="scientific">Variovorax humicola</name>
    <dbReference type="NCBI Taxonomy" id="1769758"/>
    <lineage>
        <taxon>Bacteria</taxon>
        <taxon>Pseudomonadati</taxon>
        <taxon>Pseudomonadota</taxon>
        <taxon>Betaproteobacteria</taxon>
        <taxon>Burkholderiales</taxon>
        <taxon>Comamonadaceae</taxon>
        <taxon>Variovorax</taxon>
    </lineage>
</organism>
<gene>
    <name evidence="1" type="ORF">WKW80_05205</name>
</gene>
<name>A0ABU8VUE6_9BURK</name>
<accession>A0ABU8VUE6</accession>
<dbReference type="Proteomes" id="UP001363010">
    <property type="component" value="Unassembled WGS sequence"/>
</dbReference>
<evidence type="ECO:0000313" key="1">
    <source>
        <dbReference type="EMBL" id="MEJ8821435.1"/>
    </source>
</evidence>
<reference evidence="1 2" key="1">
    <citation type="submission" date="2024-03" db="EMBL/GenBank/DDBJ databases">
        <title>Novel species of the genus Variovorax.</title>
        <authorList>
            <person name="Liu Q."/>
            <person name="Xin Y.-H."/>
        </authorList>
    </citation>
    <scope>NUCLEOTIDE SEQUENCE [LARGE SCALE GENOMIC DNA]</scope>
    <source>
        <strain evidence="1 2">KACC 18501</strain>
    </source>
</reference>
<evidence type="ECO:0000313" key="2">
    <source>
        <dbReference type="Proteomes" id="UP001363010"/>
    </source>
</evidence>
<protein>
    <submittedName>
        <fullName evidence="1">Uncharacterized protein</fullName>
    </submittedName>
</protein>
<dbReference type="RefSeq" id="WP_340362485.1">
    <property type="nucleotide sequence ID" value="NZ_JBBKZV010000002.1"/>
</dbReference>
<keyword evidence="2" id="KW-1185">Reference proteome</keyword>
<comment type="caution">
    <text evidence="1">The sequence shown here is derived from an EMBL/GenBank/DDBJ whole genome shotgun (WGS) entry which is preliminary data.</text>
</comment>
<sequence length="68" mass="7988">MQRGAEHRAAELRRLLRRQRALADYCAAHPPVTAFDRHVQATWIGAFEQRLAALTPKHERKQWQRIAM</sequence>
<dbReference type="EMBL" id="JBBKZV010000002">
    <property type="protein sequence ID" value="MEJ8821435.1"/>
    <property type="molecule type" value="Genomic_DNA"/>
</dbReference>
<proteinExistence type="predicted"/>